<dbReference type="AlphaFoldDB" id="A0A6L9SGC3"/>
<organism evidence="5 6">
    <name type="scientific">Phytoactinopolyspora halotolerans</name>
    <dbReference type="NCBI Taxonomy" id="1981512"/>
    <lineage>
        <taxon>Bacteria</taxon>
        <taxon>Bacillati</taxon>
        <taxon>Actinomycetota</taxon>
        <taxon>Actinomycetes</taxon>
        <taxon>Jiangellales</taxon>
        <taxon>Jiangellaceae</taxon>
        <taxon>Phytoactinopolyspora</taxon>
    </lineage>
</organism>
<evidence type="ECO:0000256" key="2">
    <source>
        <dbReference type="ARBA" id="ARBA00023125"/>
    </source>
</evidence>
<dbReference type="PROSITE" id="PS00894">
    <property type="entry name" value="HTH_DEOR_1"/>
    <property type="match status" value="1"/>
</dbReference>
<dbReference type="InterPro" id="IPR013196">
    <property type="entry name" value="HTH_11"/>
</dbReference>
<sequence length="325" mass="35891">MSRPTSRLLYLLSLLQMRRDWPGSVLAERLDVTPRTVRRDVERLREMGYRITAMKGPDGGYRLDAGAELPPMLFDDEQAVALVVALRAASASGIGIDEPAARALASIRHVLPTRLRHRVDTIDVSTIPATGSSPPPAVDPEVLVAVSAATHRREVLRFAYASDTADRPARRVEPHHVVTASGRWYLLAWDLNEDDWRIYRLDRMAPRTPTGPQFAPRDVPGSNPGTYVAARFKGSGHADQWPCVGEATLALPPEQVIPFAGDGVVTAVGHDKCRLRAGSWSWTALATWFGRFDAEITDVAPEELAHAFTTLADRFRRARALHRAE</sequence>
<feature type="domain" description="HTH deoR-type" evidence="4">
    <location>
        <begin position="4"/>
        <end position="63"/>
    </location>
</feature>
<evidence type="ECO:0000313" key="5">
    <source>
        <dbReference type="EMBL" id="NEE03140.1"/>
    </source>
</evidence>
<dbReference type="Gene3D" id="1.10.10.10">
    <property type="entry name" value="Winged helix-like DNA-binding domain superfamily/Winged helix DNA-binding domain"/>
    <property type="match status" value="1"/>
</dbReference>
<dbReference type="InterPro" id="IPR036388">
    <property type="entry name" value="WH-like_DNA-bd_sf"/>
</dbReference>
<protein>
    <submittedName>
        <fullName evidence="5">WYL domain-containing protein</fullName>
    </submittedName>
</protein>
<dbReference type="PANTHER" id="PTHR34580">
    <property type="match status" value="1"/>
</dbReference>
<dbReference type="Pfam" id="PF08279">
    <property type="entry name" value="HTH_11"/>
    <property type="match status" value="1"/>
</dbReference>
<accession>A0A6L9SGC3</accession>
<gene>
    <name evidence="5" type="ORF">G1H10_23525</name>
</gene>
<proteinExistence type="predicted"/>
<dbReference type="GO" id="GO:0003700">
    <property type="term" value="F:DNA-binding transcription factor activity"/>
    <property type="evidence" value="ECO:0007669"/>
    <property type="project" value="InterPro"/>
</dbReference>
<dbReference type="RefSeq" id="WP_163742428.1">
    <property type="nucleotide sequence ID" value="NZ_JAAGOA010000019.1"/>
</dbReference>
<dbReference type="PROSITE" id="PS52050">
    <property type="entry name" value="WYL"/>
    <property type="match status" value="1"/>
</dbReference>
<keyword evidence="3" id="KW-0804">Transcription</keyword>
<dbReference type="Pfam" id="PF13280">
    <property type="entry name" value="WYL"/>
    <property type="match status" value="1"/>
</dbReference>
<keyword evidence="2" id="KW-0238">DNA-binding</keyword>
<dbReference type="InterPro" id="IPR036390">
    <property type="entry name" value="WH_DNA-bd_sf"/>
</dbReference>
<dbReference type="InterPro" id="IPR001034">
    <property type="entry name" value="DeoR_HTH"/>
</dbReference>
<dbReference type="EMBL" id="JAAGOA010000019">
    <property type="protein sequence ID" value="NEE03140.1"/>
    <property type="molecule type" value="Genomic_DNA"/>
</dbReference>
<dbReference type="GO" id="GO:0003677">
    <property type="term" value="F:DNA binding"/>
    <property type="evidence" value="ECO:0007669"/>
    <property type="project" value="UniProtKB-KW"/>
</dbReference>
<evidence type="ECO:0000313" key="6">
    <source>
        <dbReference type="Proteomes" id="UP000475214"/>
    </source>
</evidence>
<comment type="caution">
    <text evidence="5">The sequence shown here is derived from an EMBL/GenBank/DDBJ whole genome shotgun (WGS) entry which is preliminary data.</text>
</comment>
<keyword evidence="6" id="KW-1185">Reference proteome</keyword>
<evidence type="ECO:0000256" key="3">
    <source>
        <dbReference type="ARBA" id="ARBA00023163"/>
    </source>
</evidence>
<dbReference type="InterPro" id="IPR051534">
    <property type="entry name" value="CBASS_pafABC_assoc_protein"/>
</dbReference>
<reference evidence="5 6" key="1">
    <citation type="submission" date="2020-02" db="EMBL/GenBank/DDBJ databases">
        <authorList>
            <person name="Li X.-J."/>
            <person name="Han X.-M."/>
        </authorList>
    </citation>
    <scope>NUCLEOTIDE SEQUENCE [LARGE SCALE GENOMIC DNA]</scope>
    <source>
        <strain evidence="5 6">CCTCC AB 2017055</strain>
    </source>
</reference>
<dbReference type="InterPro" id="IPR018356">
    <property type="entry name" value="Tscrpt_reg_HTH_DeoR_CS"/>
</dbReference>
<dbReference type="PANTHER" id="PTHR34580:SF3">
    <property type="entry name" value="PROTEIN PAFB"/>
    <property type="match status" value="1"/>
</dbReference>
<evidence type="ECO:0000256" key="1">
    <source>
        <dbReference type="ARBA" id="ARBA00023015"/>
    </source>
</evidence>
<name>A0A6L9SGC3_9ACTN</name>
<dbReference type="Proteomes" id="UP000475214">
    <property type="component" value="Unassembled WGS sequence"/>
</dbReference>
<keyword evidence="1" id="KW-0805">Transcription regulation</keyword>
<evidence type="ECO:0000259" key="4">
    <source>
        <dbReference type="PROSITE" id="PS51000"/>
    </source>
</evidence>
<dbReference type="InterPro" id="IPR026881">
    <property type="entry name" value="WYL_dom"/>
</dbReference>
<dbReference type="SUPFAM" id="SSF46785">
    <property type="entry name" value="Winged helix' DNA-binding domain"/>
    <property type="match status" value="1"/>
</dbReference>
<dbReference type="PROSITE" id="PS51000">
    <property type="entry name" value="HTH_DEOR_2"/>
    <property type="match status" value="1"/>
</dbReference>